<evidence type="ECO:0000256" key="13">
    <source>
        <dbReference type="ARBA" id="ARBA00023136"/>
    </source>
</evidence>
<gene>
    <name evidence="18" type="ORF">DM01DRAFT_1368133</name>
</gene>
<proteinExistence type="inferred from homology"/>
<comment type="similarity">
    <text evidence="14">Belongs to the cation transport ATPase (P-type) (TC 3.A.3) family.</text>
</comment>
<dbReference type="PRINTS" id="PR00120">
    <property type="entry name" value="HATPASE"/>
</dbReference>
<feature type="transmembrane region" description="Helical" evidence="14">
    <location>
        <begin position="273"/>
        <end position="300"/>
    </location>
</feature>
<reference evidence="18 19" key="1">
    <citation type="submission" date="2016-07" db="EMBL/GenBank/DDBJ databases">
        <title>Pervasive Adenine N6-methylation of Active Genes in Fungi.</title>
        <authorList>
            <consortium name="DOE Joint Genome Institute"/>
            <person name="Mondo S.J."/>
            <person name="Dannebaum R.O."/>
            <person name="Kuo R.C."/>
            <person name="Labutti K."/>
            <person name="Haridas S."/>
            <person name="Kuo A."/>
            <person name="Salamov A."/>
            <person name="Ahrendt S.R."/>
            <person name="Lipzen A."/>
            <person name="Sullivan W."/>
            <person name="Andreopoulos W.B."/>
            <person name="Clum A."/>
            <person name="Lindquist E."/>
            <person name="Daum C."/>
            <person name="Ramamoorthy G.K."/>
            <person name="Gryganskyi A."/>
            <person name="Culley D."/>
            <person name="Magnuson J.K."/>
            <person name="James T.Y."/>
            <person name="O'Malley M.A."/>
            <person name="Stajich J.E."/>
            <person name="Spatafora J.W."/>
            <person name="Visel A."/>
            <person name="Grigoriev I.V."/>
        </authorList>
    </citation>
    <scope>NUCLEOTIDE SEQUENCE [LARGE SCALE GENOMIC DNA]</scope>
    <source>
        <strain evidence="18 19">NRRL 3301</strain>
    </source>
</reference>
<keyword evidence="3 14" id="KW-0109">Calcium transport</keyword>
<evidence type="ECO:0000259" key="15">
    <source>
        <dbReference type="Pfam" id="PF00122"/>
    </source>
</evidence>
<feature type="domain" description="Cation-transporting P-type ATPase C-terminal" evidence="16">
    <location>
        <begin position="720"/>
        <end position="879"/>
    </location>
</feature>
<feature type="transmembrane region" description="Helical" evidence="14">
    <location>
        <begin position="804"/>
        <end position="822"/>
    </location>
</feature>
<evidence type="ECO:0000256" key="4">
    <source>
        <dbReference type="ARBA" id="ARBA00022692"/>
    </source>
</evidence>
<dbReference type="FunFam" id="2.70.150.10:FF:000028">
    <property type="entry name" value="Calcium-transporting ATPase"/>
    <property type="match status" value="1"/>
</dbReference>
<dbReference type="PANTHER" id="PTHR24093">
    <property type="entry name" value="CATION TRANSPORTING ATPASE"/>
    <property type="match status" value="1"/>
</dbReference>
<feature type="transmembrane region" description="Helical" evidence="14">
    <location>
        <begin position="763"/>
        <end position="784"/>
    </location>
</feature>
<evidence type="ECO:0000256" key="7">
    <source>
        <dbReference type="ARBA" id="ARBA00022837"/>
    </source>
</evidence>
<dbReference type="SFLD" id="SFLDS00003">
    <property type="entry name" value="Haloacid_Dehalogenase"/>
    <property type="match status" value="1"/>
</dbReference>
<feature type="transmembrane region" description="Helical" evidence="14">
    <location>
        <begin position="67"/>
        <end position="87"/>
    </location>
</feature>
<dbReference type="SFLD" id="SFLDG00002">
    <property type="entry name" value="C1.7:_P-type_atpase_like"/>
    <property type="match status" value="1"/>
</dbReference>
<dbReference type="InterPro" id="IPR023214">
    <property type="entry name" value="HAD_sf"/>
</dbReference>
<dbReference type="InterPro" id="IPR036412">
    <property type="entry name" value="HAD-like_sf"/>
</dbReference>
<accession>A0A1X2GA91</accession>
<keyword evidence="12 14" id="KW-0406">Ion transport</keyword>
<evidence type="ECO:0000256" key="9">
    <source>
        <dbReference type="ARBA" id="ARBA00022842"/>
    </source>
</evidence>
<dbReference type="PRINTS" id="PR00119">
    <property type="entry name" value="CATATPASE"/>
</dbReference>
<keyword evidence="11 14" id="KW-1133">Transmembrane helix</keyword>
<keyword evidence="2 14" id="KW-0813">Transport</keyword>
<comment type="caution">
    <text evidence="14">Lacks conserved residue(s) required for the propagation of feature annotation.</text>
</comment>
<keyword evidence="4 14" id="KW-0812">Transmembrane</keyword>
<evidence type="ECO:0000256" key="10">
    <source>
        <dbReference type="ARBA" id="ARBA00022967"/>
    </source>
</evidence>
<keyword evidence="19" id="KW-1185">Reference proteome</keyword>
<dbReference type="PROSITE" id="PS00154">
    <property type="entry name" value="ATPASE_E1_E2"/>
    <property type="match status" value="1"/>
</dbReference>
<dbReference type="GO" id="GO:0005886">
    <property type="term" value="C:plasma membrane"/>
    <property type="evidence" value="ECO:0007669"/>
    <property type="project" value="TreeGrafter"/>
</dbReference>
<dbReference type="InterPro" id="IPR006068">
    <property type="entry name" value="ATPase_P-typ_cation-transptr_C"/>
</dbReference>
<feature type="transmembrane region" description="Helical" evidence="14">
    <location>
        <begin position="720"/>
        <end position="742"/>
    </location>
</feature>
<comment type="caution">
    <text evidence="18">The sequence shown here is derived from an EMBL/GenBank/DDBJ whole genome shotgun (WGS) entry which is preliminary data.</text>
</comment>
<dbReference type="GO" id="GO:0016887">
    <property type="term" value="F:ATP hydrolysis activity"/>
    <property type="evidence" value="ECO:0007669"/>
    <property type="project" value="InterPro"/>
</dbReference>
<dbReference type="Gene3D" id="3.40.50.1000">
    <property type="entry name" value="HAD superfamily/HAD-like"/>
    <property type="match status" value="1"/>
</dbReference>
<dbReference type="CDD" id="cd02081">
    <property type="entry name" value="P-type_ATPase_Ca_PMCA-like"/>
    <property type="match status" value="1"/>
</dbReference>
<dbReference type="GO" id="GO:0005388">
    <property type="term" value="F:P-type calcium transporter activity"/>
    <property type="evidence" value="ECO:0007669"/>
    <property type="project" value="UniProtKB-EC"/>
</dbReference>
<evidence type="ECO:0000259" key="16">
    <source>
        <dbReference type="Pfam" id="PF00689"/>
    </source>
</evidence>
<dbReference type="GO" id="GO:0005524">
    <property type="term" value="F:ATP binding"/>
    <property type="evidence" value="ECO:0007669"/>
    <property type="project" value="UniProtKB-KW"/>
</dbReference>
<dbReference type="Gene3D" id="1.20.1110.10">
    <property type="entry name" value="Calcium-transporting ATPase, transmembrane domain"/>
    <property type="match status" value="1"/>
</dbReference>
<evidence type="ECO:0000256" key="5">
    <source>
        <dbReference type="ARBA" id="ARBA00022723"/>
    </source>
</evidence>
<dbReference type="NCBIfam" id="TIGR01517">
    <property type="entry name" value="ATPase-IIB_Ca"/>
    <property type="match status" value="1"/>
</dbReference>
<keyword evidence="9" id="KW-0460">Magnesium</keyword>
<dbReference type="Pfam" id="PF00122">
    <property type="entry name" value="E1-E2_ATPase"/>
    <property type="match status" value="1"/>
</dbReference>
<feature type="transmembrane region" description="Helical" evidence="14">
    <location>
        <begin position="36"/>
        <end position="55"/>
    </location>
</feature>
<feature type="domain" description="Cation-transporting P-type ATPase N-terminal" evidence="17">
    <location>
        <begin position="4"/>
        <end position="46"/>
    </location>
</feature>
<dbReference type="STRING" id="101127.A0A1X2GA91"/>
<evidence type="ECO:0000313" key="19">
    <source>
        <dbReference type="Proteomes" id="UP000242146"/>
    </source>
</evidence>
<name>A0A1X2GA91_9FUNG</name>
<evidence type="ECO:0000256" key="3">
    <source>
        <dbReference type="ARBA" id="ARBA00022568"/>
    </source>
</evidence>
<dbReference type="InterPro" id="IPR004014">
    <property type="entry name" value="ATPase_P-typ_cation-transptr_N"/>
</dbReference>
<sequence length="890" mass="98268">MMSKQREQAFGRNVLPKQSERSFVSYLIETYNDKTLIMLTVAAFVSLSIGTWRDYSSSHPPDEPRLGWVEGTAILLAVLVVVLTNAINNYQKEAQFKLLNSKREDRVVNVIRNGQERELSVFDLLVGDILILEPGDIIPADGIYLEGHNVTCDESSATGESDTVKKTPLFGTDRADCYLLSGAKILEGVGRCIIVAVGENSFYGRMMMAMRGQNLEGTPLQIKLDSLAEQIAKIGFAAALLMFFALVFKYVVIHSLRKQWPSGDEIASTLVNIVIQTITIIVVAVPEGLPMAVTMALAFATTQMLKDNNLVRVLSACETMGNATAICTDKTGTLTENVMTVEQGMIPFRCVFDYQEASSKNRWATQLKNAQNTQLLIAQGIAVNSTAYEGENDRGEAAFIGSKTECALLNWIKLLGYDFRQLRRDSTVVEVYPFASKWKSMSTIVQLKSGKYQQYTKGASEIILSSCTYYMDENGNKKKMNDEITKQWQSTISSYANQALRTIGIAYREIPTLPKPEQDGQLPLDNMTLLGVVAITDPLRPGVVEAVRAFRKAGVFVRMITGDNIDTAKAIARTSGILTKGGIAMSGPEFRSMTIEEQRKILPRLQVLARSGPLDKTIVVARLQEQDQVVGMTGDGTNDGPALKMADVGFSMGITGTEVAKEASDIVLMDDNFNSILKALLWGRAVNDGVRKFLTFQLTVNIAAVVLSFISSLTSSTTESVLTAVQLLWVNLIMDTLAALALATEPPSEQLLLRKPVSRNAHLINFSMMKMIVGQAIFQVIVNLVLLYQGNELFFLDGSKDGKVLRTMIFNVFVFMQIFNEINCRRIDNTTLNVFQNITHHSMFIIIQVTVIISQFLIVTFGGLAFKTVPLTASQWLVTKNAPDSIIEYV</sequence>
<dbReference type="PANTHER" id="PTHR24093:SF369">
    <property type="entry name" value="CALCIUM-TRANSPORTING ATPASE"/>
    <property type="match status" value="1"/>
</dbReference>
<protein>
    <recommendedName>
        <fullName evidence="14">Calcium-transporting ATPase</fullName>
        <ecNumber evidence="14">7.2.2.10</ecNumber>
    </recommendedName>
</protein>
<dbReference type="Pfam" id="PF13246">
    <property type="entry name" value="Cation_ATPase"/>
    <property type="match status" value="1"/>
</dbReference>
<keyword evidence="5" id="KW-0479">Metal-binding</keyword>
<evidence type="ECO:0000256" key="11">
    <source>
        <dbReference type="ARBA" id="ARBA00022989"/>
    </source>
</evidence>
<dbReference type="GO" id="GO:0006874">
    <property type="term" value="P:intracellular calcium ion homeostasis"/>
    <property type="evidence" value="ECO:0007669"/>
    <property type="project" value="TreeGrafter"/>
</dbReference>
<dbReference type="InterPro" id="IPR018303">
    <property type="entry name" value="ATPase_P-typ_P_site"/>
</dbReference>
<dbReference type="Gene3D" id="3.40.1110.10">
    <property type="entry name" value="Calcium-transporting ATPase, cytoplasmic domain N"/>
    <property type="match status" value="1"/>
</dbReference>
<feature type="domain" description="P-type ATPase A" evidence="15">
    <location>
        <begin position="105"/>
        <end position="210"/>
    </location>
</feature>
<dbReference type="Proteomes" id="UP000242146">
    <property type="component" value="Unassembled WGS sequence"/>
</dbReference>
<dbReference type="InterPro" id="IPR001757">
    <property type="entry name" value="P_typ_ATPase"/>
</dbReference>
<dbReference type="InterPro" id="IPR059000">
    <property type="entry name" value="ATPase_P-type_domA"/>
</dbReference>
<dbReference type="AlphaFoldDB" id="A0A1X2GA91"/>
<evidence type="ECO:0000259" key="17">
    <source>
        <dbReference type="Pfam" id="PF00690"/>
    </source>
</evidence>
<dbReference type="InterPro" id="IPR023299">
    <property type="entry name" value="ATPase_P-typ_cyto_dom_N"/>
</dbReference>
<feature type="transmembrane region" description="Helical" evidence="14">
    <location>
        <begin position="231"/>
        <end position="253"/>
    </location>
</feature>
<evidence type="ECO:0000256" key="8">
    <source>
        <dbReference type="ARBA" id="ARBA00022840"/>
    </source>
</evidence>
<dbReference type="EC" id="7.2.2.10" evidence="14"/>
<comment type="catalytic activity">
    <reaction evidence="14">
        <text>Ca(2+)(in) + ATP + H2O = Ca(2+)(out) + ADP + phosphate + H(+)</text>
        <dbReference type="Rhea" id="RHEA:18105"/>
        <dbReference type="ChEBI" id="CHEBI:15377"/>
        <dbReference type="ChEBI" id="CHEBI:15378"/>
        <dbReference type="ChEBI" id="CHEBI:29108"/>
        <dbReference type="ChEBI" id="CHEBI:30616"/>
        <dbReference type="ChEBI" id="CHEBI:43474"/>
        <dbReference type="ChEBI" id="CHEBI:456216"/>
        <dbReference type="EC" id="7.2.2.10"/>
    </reaction>
</comment>
<dbReference type="Gene3D" id="2.70.150.10">
    <property type="entry name" value="Calcium-transporting ATPase, cytoplasmic transduction domain A"/>
    <property type="match status" value="1"/>
</dbReference>
<dbReference type="SUPFAM" id="SSF81665">
    <property type="entry name" value="Calcium ATPase, transmembrane domain M"/>
    <property type="match status" value="1"/>
</dbReference>
<keyword evidence="8 14" id="KW-0067">ATP-binding</keyword>
<dbReference type="SFLD" id="SFLDF00027">
    <property type="entry name" value="p-type_atpase"/>
    <property type="match status" value="1"/>
</dbReference>
<keyword evidence="10" id="KW-1278">Translocase</keyword>
<feature type="transmembrane region" description="Helical" evidence="14">
    <location>
        <begin position="843"/>
        <end position="866"/>
    </location>
</feature>
<evidence type="ECO:0000256" key="6">
    <source>
        <dbReference type="ARBA" id="ARBA00022741"/>
    </source>
</evidence>
<keyword evidence="6 14" id="KW-0547">Nucleotide-binding</keyword>
<evidence type="ECO:0000256" key="1">
    <source>
        <dbReference type="ARBA" id="ARBA00004127"/>
    </source>
</evidence>
<dbReference type="InterPro" id="IPR023298">
    <property type="entry name" value="ATPase_P-typ_TM_dom_sf"/>
</dbReference>
<keyword evidence="7 14" id="KW-0106">Calcium</keyword>
<feature type="transmembrane region" description="Helical" evidence="14">
    <location>
        <begin position="693"/>
        <end position="714"/>
    </location>
</feature>
<keyword evidence="13 14" id="KW-0472">Membrane</keyword>
<dbReference type="SUPFAM" id="SSF81660">
    <property type="entry name" value="Metal cation-transporting ATPase, ATP-binding domain N"/>
    <property type="match status" value="1"/>
</dbReference>
<dbReference type="GO" id="GO:0046872">
    <property type="term" value="F:metal ion binding"/>
    <property type="evidence" value="ECO:0007669"/>
    <property type="project" value="UniProtKB-KW"/>
</dbReference>
<evidence type="ECO:0000256" key="2">
    <source>
        <dbReference type="ARBA" id="ARBA00022448"/>
    </source>
</evidence>
<organism evidence="18 19">
    <name type="scientific">Hesseltinella vesiculosa</name>
    <dbReference type="NCBI Taxonomy" id="101127"/>
    <lineage>
        <taxon>Eukaryota</taxon>
        <taxon>Fungi</taxon>
        <taxon>Fungi incertae sedis</taxon>
        <taxon>Mucoromycota</taxon>
        <taxon>Mucoromycotina</taxon>
        <taxon>Mucoromycetes</taxon>
        <taxon>Mucorales</taxon>
        <taxon>Cunninghamellaceae</taxon>
        <taxon>Hesseltinella</taxon>
    </lineage>
</organism>
<dbReference type="SUPFAM" id="SSF81653">
    <property type="entry name" value="Calcium ATPase, transduction domain A"/>
    <property type="match status" value="1"/>
</dbReference>
<dbReference type="OrthoDB" id="3352408at2759"/>
<dbReference type="InterPro" id="IPR008250">
    <property type="entry name" value="ATPase_P-typ_transduc_dom_A_sf"/>
</dbReference>
<dbReference type="InterPro" id="IPR044492">
    <property type="entry name" value="P_typ_ATPase_HD_dom"/>
</dbReference>
<evidence type="ECO:0000256" key="14">
    <source>
        <dbReference type="RuleBase" id="RU361146"/>
    </source>
</evidence>
<evidence type="ECO:0000256" key="12">
    <source>
        <dbReference type="ARBA" id="ARBA00023065"/>
    </source>
</evidence>
<dbReference type="GO" id="GO:0012505">
    <property type="term" value="C:endomembrane system"/>
    <property type="evidence" value="ECO:0007669"/>
    <property type="project" value="UniProtKB-SubCell"/>
</dbReference>
<dbReference type="InterPro" id="IPR006408">
    <property type="entry name" value="P-type_ATPase_IIB"/>
</dbReference>
<dbReference type="SUPFAM" id="SSF56784">
    <property type="entry name" value="HAD-like"/>
    <property type="match status" value="1"/>
</dbReference>
<dbReference type="Pfam" id="PF00689">
    <property type="entry name" value="Cation_ATPase_C"/>
    <property type="match status" value="1"/>
</dbReference>
<dbReference type="EMBL" id="MCGT01000028">
    <property type="protein sequence ID" value="ORX48862.1"/>
    <property type="molecule type" value="Genomic_DNA"/>
</dbReference>
<comment type="subcellular location">
    <subcellularLocation>
        <location evidence="1">Endomembrane system</location>
        <topology evidence="1">Multi-pass membrane protein</topology>
    </subcellularLocation>
    <subcellularLocation>
        <location evidence="14">Membrane</location>
        <topology evidence="14">Multi-pass membrane protein</topology>
    </subcellularLocation>
</comment>
<comment type="function">
    <text evidence="14">Catalyzes the hydrolysis of ATP coupled with the transport of calcium.</text>
</comment>
<evidence type="ECO:0000313" key="18">
    <source>
        <dbReference type="EMBL" id="ORX48862.1"/>
    </source>
</evidence>
<dbReference type="Pfam" id="PF00690">
    <property type="entry name" value="Cation_ATPase_N"/>
    <property type="match status" value="1"/>
</dbReference>
<dbReference type="NCBIfam" id="TIGR01494">
    <property type="entry name" value="ATPase_P-type"/>
    <property type="match status" value="2"/>
</dbReference>